<dbReference type="Pfam" id="PF14100">
    <property type="entry name" value="DUF6807"/>
    <property type="match status" value="1"/>
</dbReference>
<reference evidence="2 3" key="1">
    <citation type="submission" date="2018-12" db="EMBL/GenBank/DDBJ databases">
        <title>The Draft Genome Sequence of the Soil Bacterium Pedobacter tournemirensis R1.</title>
        <authorList>
            <person name="He J."/>
        </authorList>
    </citation>
    <scope>NUCLEOTIDE SEQUENCE [LARGE SCALE GENOMIC DNA]</scope>
    <source>
        <strain evidence="2 3">R1</strain>
    </source>
</reference>
<gene>
    <name evidence="2" type="ORF">EKH83_20285</name>
</gene>
<comment type="caution">
    <text evidence="2">The sequence shown here is derived from an EMBL/GenBank/DDBJ whole genome shotgun (WGS) entry which is preliminary data.</text>
</comment>
<accession>A0A4Q0M388</accession>
<dbReference type="EMBL" id="RXOC01000019">
    <property type="protein sequence ID" value="RXF67305.1"/>
    <property type="molecule type" value="Genomic_DNA"/>
</dbReference>
<feature type="signal peptide" evidence="1">
    <location>
        <begin position="1"/>
        <end position="22"/>
    </location>
</feature>
<dbReference type="RefSeq" id="WP_128771295.1">
    <property type="nucleotide sequence ID" value="NZ_RXOC01000019.1"/>
</dbReference>
<proteinExistence type="predicted"/>
<name>A0A4Q0M388_9SPHI</name>
<evidence type="ECO:0008006" key="4">
    <source>
        <dbReference type="Google" id="ProtNLM"/>
    </source>
</evidence>
<keyword evidence="1" id="KW-0732">Signal</keyword>
<protein>
    <recommendedName>
        <fullName evidence="4">PmoA family protein</fullName>
    </recommendedName>
</protein>
<evidence type="ECO:0000313" key="2">
    <source>
        <dbReference type="EMBL" id="RXF67305.1"/>
    </source>
</evidence>
<sequence>MKYTCYIVSSLLLATTYFKATAQTDKAGQAQSVKLVPSEKDKRVDVFIGGKPFTSYIYPDVLKKPVLYPVRSSTGTIITRGWPMDPRPGERIDHPHHVGIWFNYGDVNGYDFWNNSNDVRGHAGPFGTIRHQKVNKIVNGKEKGELYITADWLTDKNNALLKENTRFVFSGNNTTRVIDRITTLTALKESVLFKDNKEGLLAIRIARELEHPSDKPEKFTDAQGNVTDVPVLNNEGVTGHYLSSEGKEGDFVWGTRAGWVVLSGRIKEEPVSVMIIDHQKNPGFPSYWHARGYGLFAINSLGQNAMSNGKDSLNMRLAPGQSVTFRYRIIIKSGGHLSKSQATEESKAFSNK</sequence>
<dbReference type="Proteomes" id="UP000290848">
    <property type="component" value="Unassembled WGS sequence"/>
</dbReference>
<organism evidence="2 3">
    <name type="scientific">Arcticibacter tournemirensis</name>
    <dbReference type="NCBI Taxonomy" id="699437"/>
    <lineage>
        <taxon>Bacteria</taxon>
        <taxon>Pseudomonadati</taxon>
        <taxon>Bacteroidota</taxon>
        <taxon>Sphingobacteriia</taxon>
        <taxon>Sphingobacteriales</taxon>
        <taxon>Sphingobacteriaceae</taxon>
        <taxon>Arcticibacter</taxon>
    </lineage>
</organism>
<dbReference type="AlphaFoldDB" id="A0A4Q0M388"/>
<evidence type="ECO:0000313" key="3">
    <source>
        <dbReference type="Proteomes" id="UP000290848"/>
    </source>
</evidence>
<feature type="chain" id="PRO_5020318159" description="PmoA family protein" evidence="1">
    <location>
        <begin position="23"/>
        <end position="352"/>
    </location>
</feature>
<dbReference type="InterPro" id="IPR029475">
    <property type="entry name" value="DUF6807"/>
</dbReference>
<evidence type="ECO:0000256" key="1">
    <source>
        <dbReference type="SAM" id="SignalP"/>
    </source>
</evidence>